<dbReference type="HAMAP" id="MF_02065">
    <property type="entry name" value="MltG"/>
    <property type="match status" value="1"/>
</dbReference>
<evidence type="ECO:0000256" key="6">
    <source>
        <dbReference type="ARBA" id="ARBA00023316"/>
    </source>
</evidence>
<dbReference type="InterPro" id="IPR003770">
    <property type="entry name" value="MLTG-like"/>
</dbReference>
<dbReference type="RefSeq" id="WP_073709090.1">
    <property type="nucleotide sequence ID" value="NZ_MQSV01000002.1"/>
</dbReference>
<feature type="site" description="Important for catalytic activity" evidence="7">
    <location>
        <position position="362"/>
    </location>
</feature>
<dbReference type="GO" id="GO:0005886">
    <property type="term" value="C:plasma membrane"/>
    <property type="evidence" value="ECO:0007669"/>
    <property type="project" value="UniProtKB-SubCell"/>
</dbReference>
<dbReference type="NCBIfam" id="TIGR00247">
    <property type="entry name" value="endolytic transglycosylase MltG"/>
    <property type="match status" value="1"/>
</dbReference>
<feature type="compositionally biased region" description="Basic and acidic residues" evidence="8">
    <location>
        <begin position="7"/>
        <end position="21"/>
    </location>
</feature>
<keyword evidence="5 7" id="KW-0456">Lyase</keyword>
<evidence type="ECO:0000256" key="5">
    <source>
        <dbReference type="ARBA" id="ARBA00023239"/>
    </source>
</evidence>
<reference evidence="9 10" key="1">
    <citation type="submission" date="2016-11" db="EMBL/GenBank/DDBJ databases">
        <title>Actinomyces gypaetusis sp. nov. isolated from the vulture Gypaetus barbatus in Qinghai Tibet Plateau China.</title>
        <authorList>
            <person name="Meng X."/>
        </authorList>
    </citation>
    <scope>NUCLEOTIDE SEQUENCE [LARGE SCALE GENOMIC DNA]</scope>
    <source>
        <strain evidence="9 10">VUL4_2</strain>
    </source>
</reference>
<dbReference type="GO" id="GO:0008932">
    <property type="term" value="F:lytic endotransglycosylase activity"/>
    <property type="evidence" value="ECO:0007669"/>
    <property type="project" value="UniProtKB-UniRule"/>
</dbReference>
<evidence type="ECO:0000313" key="9">
    <source>
        <dbReference type="EMBL" id="OKL49101.1"/>
    </source>
</evidence>
<feature type="region of interest" description="Disordered" evidence="8">
    <location>
        <begin position="118"/>
        <end position="138"/>
    </location>
</feature>
<evidence type="ECO:0000256" key="3">
    <source>
        <dbReference type="ARBA" id="ARBA00022989"/>
    </source>
</evidence>
<feature type="transmembrane region" description="Helical" evidence="7">
    <location>
        <begin position="145"/>
        <end position="166"/>
    </location>
</feature>
<keyword evidence="4 7" id="KW-0472">Membrane</keyword>
<proteinExistence type="inferred from homology"/>
<dbReference type="Gene3D" id="3.30.1490.480">
    <property type="entry name" value="Endolytic murein transglycosylase"/>
    <property type="match status" value="1"/>
</dbReference>
<feature type="compositionally biased region" description="Basic and acidic residues" evidence="8">
    <location>
        <begin position="32"/>
        <end position="43"/>
    </location>
</feature>
<comment type="function">
    <text evidence="7">Functions as a peptidoglycan terminase that cleaves nascent peptidoglycan strands endolytically to terminate their elongation.</text>
</comment>
<dbReference type="EMBL" id="MQSV01000002">
    <property type="protein sequence ID" value="OKL49101.1"/>
    <property type="molecule type" value="Genomic_DNA"/>
</dbReference>
<gene>
    <name evidence="7" type="primary">mltG</name>
    <name evidence="9" type="ORF">BSR29_04515</name>
</gene>
<comment type="catalytic activity">
    <reaction evidence="7">
        <text>a peptidoglycan chain = a peptidoglycan chain with N-acetyl-1,6-anhydromuramyl-[peptide] at the reducing end + a peptidoglycan chain with N-acetylglucosamine at the non-reducing end.</text>
        <dbReference type="EC" id="4.2.2.29"/>
    </reaction>
</comment>
<dbReference type="EC" id="4.2.2.29" evidence="7"/>
<dbReference type="PANTHER" id="PTHR30518">
    <property type="entry name" value="ENDOLYTIC MUREIN TRANSGLYCOSYLASE"/>
    <property type="match status" value="1"/>
</dbReference>
<dbReference type="PANTHER" id="PTHR30518:SF2">
    <property type="entry name" value="ENDOLYTIC MUREIN TRANSGLYCOSYLASE"/>
    <property type="match status" value="1"/>
</dbReference>
<dbReference type="GO" id="GO:0071555">
    <property type="term" value="P:cell wall organization"/>
    <property type="evidence" value="ECO:0007669"/>
    <property type="project" value="UniProtKB-KW"/>
</dbReference>
<evidence type="ECO:0000256" key="4">
    <source>
        <dbReference type="ARBA" id="ARBA00023136"/>
    </source>
</evidence>
<dbReference type="AlphaFoldDB" id="A0A1Q5PNH0"/>
<organism evidence="9 10">
    <name type="scientific">Boudabousia liubingyangii</name>
    <dbReference type="NCBI Taxonomy" id="1921764"/>
    <lineage>
        <taxon>Bacteria</taxon>
        <taxon>Bacillati</taxon>
        <taxon>Actinomycetota</taxon>
        <taxon>Actinomycetes</taxon>
        <taxon>Actinomycetales</taxon>
        <taxon>Actinomycetaceae</taxon>
        <taxon>Boudabousia</taxon>
    </lineage>
</organism>
<evidence type="ECO:0000256" key="2">
    <source>
        <dbReference type="ARBA" id="ARBA00022692"/>
    </source>
</evidence>
<feature type="compositionally biased region" description="Polar residues" evidence="8">
    <location>
        <begin position="45"/>
        <end position="59"/>
    </location>
</feature>
<keyword evidence="3 7" id="KW-1133">Transmembrane helix</keyword>
<feature type="compositionally biased region" description="Basic and acidic residues" evidence="8">
    <location>
        <begin position="118"/>
        <end position="129"/>
    </location>
</feature>
<dbReference type="GO" id="GO:0009252">
    <property type="term" value="P:peptidoglycan biosynthetic process"/>
    <property type="evidence" value="ECO:0007669"/>
    <property type="project" value="UniProtKB-UniRule"/>
</dbReference>
<evidence type="ECO:0000256" key="7">
    <source>
        <dbReference type="HAMAP-Rule" id="MF_02065"/>
    </source>
</evidence>
<sequence length="493" mass="53686">MDNQGEPTRRIPSRRELRAQREQALAAQQNETEPKIEEPRETPSELASANPSSEAQSEANVAPVAEETPITAPVAENPVTTPEPTDETTVKFAPTTPVSAEAQAQTITRQAIENKARRIEQEGGPREEFLNTSRKQPKKQKRGRIISTLIILLLMAALVFGGIYLAKMLLGQTEEAPADYSGGGSGVVTVEIPQGATGSQIASMLKEQDVVASTDAFVSAFKANPEAKNIQPGTYTLANKMSSAAAVAALLDSANRVDNDLTIPEGFTLKQIKQRLIKRAGYTEEQLNAALKDTNAIGLPAEAKGNVEGWIAPATYTQKKGEDAKALFKTMIETNTKRLEKLGIPRDQWQVALTKGSILEREVAKKEYLPMVARVIDNRLDAEKGKEVLNRLQMDSTVAYASGRTSGLPTQQELQADSPYNTYKNAGLPPTPIGVVGDAALEAVMHPADGNWLYFVTTNLDTGETKFYDTYDEFVKGKAELAEYCKTHEKSCY</sequence>
<comment type="caution">
    <text evidence="9">The sequence shown here is derived from an EMBL/GenBank/DDBJ whole genome shotgun (WGS) entry which is preliminary data.</text>
</comment>
<keyword evidence="2 7" id="KW-0812">Transmembrane</keyword>
<protein>
    <recommendedName>
        <fullName evidence="7">Endolytic murein transglycosylase</fullName>
        <ecNumber evidence="7">4.2.2.29</ecNumber>
    </recommendedName>
    <alternativeName>
        <fullName evidence="7">Peptidoglycan lytic transglycosylase</fullName>
    </alternativeName>
    <alternativeName>
        <fullName evidence="7">Peptidoglycan polymerization terminase</fullName>
    </alternativeName>
</protein>
<feature type="compositionally biased region" description="Polar residues" evidence="8">
    <location>
        <begin position="96"/>
        <end position="105"/>
    </location>
</feature>
<evidence type="ECO:0000256" key="8">
    <source>
        <dbReference type="SAM" id="MobiDB-lite"/>
    </source>
</evidence>
<evidence type="ECO:0000313" key="10">
    <source>
        <dbReference type="Proteomes" id="UP000186785"/>
    </source>
</evidence>
<evidence type="ECO:0000256" key="1">
    <source>
        <dbReference type="ARBA" id="ARBA00022475"/>
    </source>
</evidence>
<dbReference type="OrthoDB" id="9814591at2"/>
<dbReference type="Proteomes" id="UP000186785">
    <property type="component" value="Unassembled WGS sequence"/>
</dbReference>
<dbReference type="STRING" id="1921764.BSR28_04080"/>
<feature type="region of interest" description="Disordered" evidence="8">
    <location>
        <begin position="1"/>
        <end position="105"/>
    </location>
</feature>
<accession>A0A1Q5PNH0</accession>
<comment type="subcellular location">
    <subcellularLocation>
        <location evidence="7">Cell membrane</location>
        <topology evidence="7">Single-pass membrane protein</topology>
    </subcellularLocation>
</comment>
<name>A0A1Q5PNH0_9ACTO</name>
<keyword evidence="10" id="KW-1185">Reference proteome</keyword>
<dbReference type="Pfam" id="PF02618">
    <property type="entry name" value="YceG"/>
    <property type="match status" value="1"/>
</dbReference>
<keyword evidence="6 7" id="KW-0961">Cell wall biogenesis/degradation</keyword>
<comment type="similarity">
    <text evidence="7">Belongs to the transglycosylase MltG family.</text>
</comment>
<keyword evidence="1 7" id="KW-1003">Cell membrane</keyword>